<dbReference type="EMBL" id="MT631461">
    <property type="protein sequence ID" value="QNO51157.1"/>
    <property type="molecule type" value="Genomic_DNA"/>
</dbReference>
<dbReference type="InterPro" id="IPR012340">
    <property type="entry name" value="NA-bd_OB-fold"/>
</dbReference>
<name>A0A7G9YT23_9EURY</name>
<evidence type="ECO:0000313" key="1">
    <source>
        <dbReference type="EMBL" id="QNO51157.1"/>
    </source>
</evidence>
<evidence type="ECO:0008006" key="2">
    <source>
        <dbReference type="Google" id="ProtNLM"/>
    </source>
</evidence>
<dbReference type="Gene3D" id="2.40.50.140">
    <property type="entry name" value="Nucleic acid-binding proteins"/>
    <property type="match status" value="1"/>
</dbReference>
<protein>
    <recommendedName>
        <fullName evidence="2">OB domain-containing protein</fullName>
    </recommendedName>
</protein>
<proteinExistence type="predicted"/>
<dbReference type="SUPFAM" id="SSF50249">
    <property type="entry name" value="Nucleic acid-binding proteins"/>
    <property type="match status" value="1"/>
</dbReference>
<gene>
    <name evidence="1" type="ORF">OLNPMGDC_00050</name>
</gene>
<reference evidence="1" key="1">
    <citation type="submission" date="2020-06" db="EMBL/GenBank/DDBJ databases">
        <title>Unique genomic features of the anaerobic methanotrophic archaea.</title>
        <authorList>
            <person name="Chadwick G.L."/>
            <person name="Skennerton C.T."/>
            <person name="Laso-Perez R."/>
            <person name="Leu A.O."/>
            <person name="Speth D.R."/>
            <person name="Yu H."/>
            <person name="Morgan-Lang C."/>
            <person name="Hatzenpichler R."/>
            <person name="Goudeau D."/>
            <person name="Malmstrom R."/>
            <person name="Brazelton W.J."/>
            <person name="Woyke T."/>
            <person name="Hallam S.J."/>
            <person name="Tyson G.W."/>
            <person name="Wegener G."/>
            <person name="Boetius A."/>
            <person name="Orphan V."/>
        </authorList>
    </citation>
    <scope>NUCLEOTIDE SEQUENCE</scope>
</reference>
<accession>A0A7G9YT23</accession>
<dbReference type="AlphaFoldDB" id="A0A7G9YT23"/>
<sequence>MVTITGKVLRILPLREVEVGDETKKVVDLIIADEFDYKRVSCWDEKAELVIHGDIKAGDMLKIENARVPDEARAGSGKRVNAGKYTRITGISANIAPLNRAPAQHLTVLAVARPEHGQVCIAGIDENGEWIRPQGVYEHDVFCAGAGGVNFKNLCISKIYVDAWRGRRPRKEDRFFVYADGVEREPSEGEKREFLERNVDGSVDEVFKRGRSLGLIKPRILHVYEEPAGKKTGKGKGYEQYIRFNFKDSSGRTYRRWSCRCDDFYKTWNELKKKHRWTYGLRMLRYLRKSDTYLTVGLTYTDYGIDRLEYGAYPMIVGVHIMPQM</sequence>
<dbReference type="CDD" id="cd04491">
    <property type="entry name" value="SoSSB_OBF"/>
    <property type="match status" value="1"/>
</dbReference>
<organism evidence="1">
    <name type="scientific">Candidatus Methanophagaceae archaeon ANME-1 ERB6</name>
    <dbReference type="NCBI Taxonomy" id="2759912"/>
    <lineage>
        <taxon>Archaea</taxon>
        <taxon>Methanobacteriati</taxon>
        <taxon>Methanobacteriota</taxon>
        <taxon>Stenosarchaea group</taxon>
        <taxon>Methanomicrobia</taxon>
        <taxon>Candidatus Methanophagales</taxon>
        <taxon>Candidatus Methanophagaceae</taxon>
    </lineage>
</organism>